<dbReference type="Proteomes" id="UP001054837">
    <property type="component" value="Unassembled WGS sequence"/>
</dbReference>
<proteinExistence type="predicted"/>
<name>A0AAV4SQL2_9ARAC</name>
<evidence type="ECO:0008006" key="3">
    <source>
        <dbReference type="Google" id="ProtNLM"/>
    </source>
</evidence>
<organism evidence="1 2">
    <name type="scientific">Caerostris darwini</name>
    <dbReference type="NCBI Taxonomy" id="1538125"/>
    <lineage>
        <taxon>Eukaryota</taxon>
        <taxon>Metazoa</taxon>
        <taxon>Ecdysozoa</taxon>
        <taxon>Arthropoda</taxon>
        <taxon>Chelicerata</taxon>
        <taxon>Arachnida</taxon>
        <taxon>Araneae</taxon>
        <taxon>Araneomorphae</taxon>
        <taxon>Entelegynae</taxon>
        <taxon>Araneoidea</taxon>
        <taxon>Araneidae</taxon>
        <taxon>Caerostris</taxon>
    </lineage>
</organism>
<comment type="caution">
    <text evidence="1">The sequence shown here is derived from an EMBL/GenBank/DDBJ whole genome shotgun (WGS) entry which is preliminary data.</text>
</comment>
<sequence>MEPEANFQHMKILMVHCTNTVQRQSGNFLHLEPLLKGFKASLSTQNPKALYAAENSRCACGAMMCNHPVTVTQGLYRAHSVHSQASSQASADEHWSPTRHTAASQTDAFGTIEFQGSAHPLKAQVSLLIVICIQPAKQSNAS</sequence>
<gene>
    <name evidence="1" type="primary">AVEN_5426_1</name>
    <name evidence="1" type="ORF">CDAR_382541</name>
</gene>
<accession>A0AAV4SQL2</accession>
<evidence type="ECO:0000313" key="1">
    <source>
        <dbReference type="EMBL" id="GIY34857.1"/>
    </source>
</evidence>
<reference evidence="1 2" key="1">
    <citation type="submission" date="2021-06" db="EMBL/GenBank/DDBJ databases">
        <title>Caerostris darwini draft genome.</title>
        <authorList>
            <person name="Kono N."/>
            <person name="Arakawa K."/>
        </authorList>
    </citation>
    <scope>NUCLEOTIDE SEQUENCE [LARGE SCALE GENOMIC DNA]</scope>
</reference>
<protein>
    <recommendedName>
        <fullName evidence="3">Post-SET domain-containing protein</fullName>
    </recommendedName>
</protein>
<dbReference type="AlphaFoldDB" id="A0AAV4SQL2"/>
<dbReference type="EMBL" id="BPLQ01008105">
    <property type="protein sequence ID" value="GIY34857.1"/>
    <property type="molecule type" value="Genomic_DNA"/>
</dbReference>
<keyword evidence="2" id="KW-1185">Reference proteome</keyword>
<evidence type="ECO:0000313" key="2">
    <source>
        <dbReference type="Proteomes" id="UP001054837"/>
    </source>
</evidence>